<name>A0A061FNM1_THECC</name>
<dbReference type="STRING" id="3641.A0A061FNM1"/>
<dbReference type="InterPro" id="IPR055357">
    <property type="entry name" value="LRR_At1g61320_AtMIF1"/>
</dbReference>
<evidence type="ECO:0000313" key="5">
    <source>
        <dbReference type="Proteomes" id="UP000026915"/>
    </source>
</evidence>
<evidence type="ECO:0000259" key="3">
    <source>
        <dbReference type="Pfam" id="PF23622"/>
    </source>
</evidence>
<dbReference type="InterPro" id="IPR032675">
    <property type="entry name" value="LRR_dom_sf"/>
</dbReference>
<dbReference type="Proteomes" id="UP000026915">
    <property type="component" value="Chromosome 10"/>
</dbReference>
<evidence type="ECO:0000259" key="2">
    <source>
        <dbReference type="Pfam" id="PF00646"/>
    </source>
</evidence>
<accession>A0A061FNM1</accession>
<dbReference type="EMBL" id="CM001888">
    <property type="protein sequence ID" value="EOY18257.1"/>
    <property type="molecule type" value="Genomic_DNA"/>
</dbReference>
<dbReference type="HOGENOM" id="CLU_046786_1_0_1"/>
<dbReference type="CDD" id="cd22160">
    <property type="entry name" value="F-box_AtFBL13-like"/>
    <property type="match status" value="1"/>
</dbReference>
<dbReference type="OMA" id="YLHIDAN"/>
<feature type="domain" description="At1g61320/AtMIF1 LRR" evidence="3">
    <location>
        <begin position="151"/>
        <end position="392"/>
    </location>
</feature>
<dbReference type="Pfam" id="PF00646">
    <property type="entry name" value="F-box"/>
    <property type="match status" value="1"/>
</dbReference>
<feature type="region of interest" description="Disordered" evidence="1">
    <location>
        <begin position="1"/>
        <end position="21"/>
    </location>
</feature>
<feature type="domain" description="F-box" evidence="2">
    <location>
        <begin position="43"/>
        <end position="79"/>
    </location>
</feature>
<proteinExistence type="predicted"/>
<evidence type="ECO:0000256" key="1">
    <source>
        <dbReference type="SAM" id="MobiDB-lite"/>
    </source>
</evidence>
<dbReference type="PANTHER" id="PTHR34223">
    <property type="entry name" value="OS11G0201299 PROTEIN"/>
    <property type="match status" value="1"/>
</dbReference>
<dbReference type="eggNOG" id="ENOG502QTMV">
    <property type="taxonomic scope" value="Eukaryota"/>
</dbReference>
<dbReference type="InParanoid" id="A0A061FNM1"/>
<dbReference type="Gramene" id="EOY18257">
    <property type="protein sequence ID" value="EOY18257"/>
    <property type="gene ID" value="TCM_042842"/>
</dbReference>
<feature type="compositionally biased region" description="Basic residues" evidence="1">
    <location>
        <begin position="1"/>
        <end position="18"/>
    </location>
</feature>
<gene>
    <name evidence="4" type="ORF">TCM_042842</name>
</gene>
<dbReference type="Gene3D" id="3.80.10.10">
    <property type="entry name" value="Ribonuclease Inhibitor"/>
    <property type="match status" value="1"/>
</dbReference>
<dbReference type="AlphaFoldDB" id="A0A061FNM1"/>
<dbReference type="InterPro" id="IPR036047">
    <property type="entry name" value="F-box-like_dom_sf"/>
</dbReference>
<dbReference type="InterPro" id="IPR053781">
    <property type="entry name" value="F-box_AtFBL13-like"/>
</dbReference>
<dbReference type="SUPFAM" id="SSF52047">
    <property type="entry name" value="RNI-like"/>
    <property type="match status" value="1"/>
</dbReference>
<dbReference type="Pfam" id="PF23622">
    <property type="entry name" value="LRR_At1g61320_AtMIF1"/>
    <property type="match status" value="1"/>
</dbReference>
<evidence type="ECO:0000313" key="4">
    <source>
        <dbReference type="EMBL" id="EOY18257.1"/>
    </source>
</evidence>
<dbReference type="InterPro" id="IPR053197">
    <property type="entry name" value="F-box_SCFL_complex_component"/>
</dbReference>
<dbReference type="SUPFAM" id="SSF81383">
    <property type="entry name" value="F-box domain"/>
    <property type="match status" value="1"/>
</dbReference>
<dbReference type="PANTHER" id="PTHR34223:SF83">
    <property type="entry name" value="F-BOX DOMAIN-CONTAINING PROTEIN"/>
    <property type="match status" value="1"/>
</dbReference>
<dbReference type="InterPro" id="IPR001810">
    <property type="entry name" value="F-box_dom"/>
</dbReference>
<dbReference type="Gene3D" id="1.20.1280.50">
    <property type="match status" value="1"/>
</dbReference>
<keyword evidence="5" id="KW-1185">Reference proteome</keyword>
<sequence>MGKKLRKKKKKNRNKKQNQPREINEISNQIENLVLEETNDDFISRLRDDILCQILSLVPFRCAVQTSLLSTRWRYVWRKAIELQGTIEDVPRVITSLLDPFDKLSCHRRIRFHFRQGSILSTIKDKEELHLNFCADGQETFSHFDWSLELNPQIPISDLSSCIKVLHLKSVNKLTRETVSSVVSKFQLLESLQISECKGLQSLYIEAGSRFRSLVILECLQLNDVYVFAYNLKELVFQGQLPWFWLKYSPHLECVILDFRYGPGYNPFACENLLSLLLAVKNVKTLTISGWLFKVSISKWLSSAGAIWERKDFLFNNLKELRWIDSSMENHSIATLVSVLRLCPSLEKLVDPASYCSPSKGECSFWKEYSNRVANTATLDHLNMVKLKGFLGQEDEILLAERLVEPKTPQSGTGMIEVPPAEDCRVIMAYQLDIAL</sequence>
<protein>
    <submittedName>
        <fullName evidence="4">F-box family protein, putative</fullName>
    </submittedName>
</protein>
<reference evidence="4 5" key="1">
    <citation type="journal article" date="2013" name="Genome Biol.">
        <title>The genome sequence of the most widely cultivated cacao type and its use to identify candidate genes regulating pod color.</title>
        <authorList>
            <person name="Motamayor J.C."/>
            <person name="Mockaitis K."/>
            <person name="Schmutz J."/>
            <person name="Haiminen N."/>
            <person name="Iii D.L."/>
            <person name="Cornejo O."/>
            <person name="Findley S.D."/>
            <person name="Zheng P."/>
            <person name="Utro F."/>
            <person name="Royaert S."/>
            <person name="Saski C."/>
            <person name="Jenkins J."/>
            <person name="Podicheti R."/>
            <person name="Zhao M."/>
            <person name="Scheffler B.E."/>
            <person name="Stack J.C."/>
            <person name="Feltus F.A."/>
            <person name="Mustiga G.M."/>
            <person name="Amores F."/>
            <person name="Phillips W."/>
            <person name="Marelli J.P."/>
            <person name="May G.D."/>
            <person name="Shapiro H."/>
            <person name="Ma J."/>
            <person name="Bustamante C.D."/>
            <person name="Schnell R.J."/>
            <person name="Main D."/>
            <person name="Gilbert D."/>
            <person name="Parida L."/>
            <person name="Kuhn D.N."/>
        </authorList>
    </citation>
    <scope>NUCLEOTIDE SEQUENCE [LARGE SCALE GENOMIC DNA]</scope>
    <source>
        <strain evidence="5">cv. Matina 1-6</strain>
    </source>
</reference>
<organism evidence="4 5">
    <name type="scientific">Theobroma cacao</name>
    <name type="common">Cacao</name>
    <name type="synonym">Cocoa</name>
    <dbReference type="NCBI Taxonomy" id="3641"/>
    <lineage>
        <taxon>Eukaryota</taxon>
        <taxon>Viridiplantae</taxon>
        <taxon>Streptophyta</taxon>
        <taxon>Embryophyta</taxon>
        <taxon>Tracheophyta</taxon>
        <taxon>Spermatophyta</taxon>
        <taxon>Magnoliopsida</taxon>
        <taxon>eudicotyledons</taxon>
        <taxon>Gunneridae</taxon>
        <taxon>Pentapetalae</taxon>
        <taxon>rosids</taxon>
        <taxon>malvids</taxon>
        <taxon>Malvales</taxon>
        <taxon>Malvaceae</taxon>
        <taxon>Byttnerioideae</taxon>
        <taxon>Theobroma</taxon>
    </lineage>
</organism>